<dbReference type="PANTHER" id="PTHR15052:SF2">
    <property type="entry name" value="GENERAL TRANSCRIPTION FACTOR 3C POLYPEPTIDE 2"/>
    <property type="match status" value="1"/>
</dbReference>
<reference evidence="5" key="1">
    <citation type="submission" date="2023-03" db="EMBL/GenBank/DDBJ databases">
        <title>Mating type loci evolution in Malassezia.</title>
        <authorList>
            <person name="Coelho M.A."/>
        </authorList>
    </citation>
    <scope>NUCLEOTIDE SEQUENCE</scope>
    <source>
        <strain evidence="5">CBS 9557</strain>
    </source>
</reference>
<evidence type="ECO:0008006" key="7">
    <source>
        <dbReference type="Google" id="ProtNLM"/>
    </source>
</evidence>
<dbReference type="SMART" id="SM00320">
    <property type="entry name" value="WD40"/>
    <property type="match status" value="3"/>
</dbReference>
<dbReference type="GO" id="GO:0006383">
    <property type="term" value="P:transcription by RNA polymerase III"/>
    <property type="evidence" value="ECO:0007669"/>
    <property type="project" value="TreeGrafter"/>
</dbReference>
<dbReference type="EMBL" id="CP119893">
    <property type="protein sequence ID" value="WFD25835.1"/>
    <property type="molecule type" value="Genomic_DNA"/>
</dbReference>
<dbReference type="InterPro" id="IPR052416">
    <property type="entry name" value="GTF3C_component"/>
</dbReference>
<dbReference type="PANTHER" id="PTHR15052">
    <property type="entry name" value="RNA POLYMERASE III TRANSCRIPTION INITIATION FACTOR COMPLEX SUBUNIT"/>
    <property type="match status" value="1"/>
</dbReference>
<name>A0AAF0EJP5_9BASI</name>
<dbReference type="InterPro" id="IPR001680">
    <property type="entry name" value="WD40_rpt"/>
</dbReference>
<dbReference type="Proteomes" id="UP001213623">
    <property type="component" value="Chromosome 2"/>
</dbReference>
<feature type="region of interest" description="Disordered" evidence="4">
    <location>
        <begin position="1"/>
        <end position="28"/>
    </location>
</feature>
<dbReference type="Gene3D" id="2.130.10.10">
    <property type="entry name" value="YVTN repeat-like/Quinoprotein amine dehydrogenase"/>
    <property type="match status" value="2"/>
</dbReference>
<dbReference type="GO" id="GO:0000127">
    <property type="term" value="C:transcription factor TFIIIC complex"/>
    <property type="evidence" value="ECO:0007669"/>
    <property type="project" value="TreeGrafter"/>
</dbReference>
<dbReference type="InterPro" id="IPR015943">
    <property type="entry name" value="WD40/YVTN_repeat-like_dom_sf"/>
</dbReference>
<keyword evidence="2" id="KW-0804">Transcription</keyword>
<evidence type="ECO:0000313" key="5">
    <source>
        <dbReference type="EMBL" id="WFD25835.1"/>
    </source>
</evidence>
<organism evidence="5 6">
    <name type="scientific">Malassezia nana</name>
    <dbReference type="NCBI Taxonomy" id="180528"/>
    <lineage>
        <taxon>Eukaryota</taxon>
        <taxon>Fungi</taxon>
        <taxon>Dikarya</taxon>
        <taxon>Basidiomycota</taxon>
        <taxon>Ustilaginomycotina</taxon>
        <taxon>Malasseziomycetes</taxon>
        <taxon>Malasseziales</taxon>
        <taxon>Malasseziaceae</taxon>
        <taxon>Malassezia</taxon>
    </lineage>
</organism>
<proteinExistence type="predicted"/>
<evidence type="ECO:0000256" key="1">
    <source>
        <dbReference type="ARBA" id="ARBA00004123"/>
    </source>
</evidence>
<keyword evidence="3" id="KW-0539">Nucleus</keyword>
<dbReference type="GO" id="GO:0005634">
    <property type="term" value="C:nucleus"/>
    <property type="evidence" value="ECO:0007669"/>
    <property type="project" value="UniProtKB-SubCell"/>
</dbReference>
<comment type="subcellular location">
    <subcellularLocation>
        <location evidence="1">Nucleus</location>
    </subcellularLocation>
</comment>
<gene>
    <name evidence="5" type="ORF">MNAN1_000801</name>
</gene>
<dbReference type="Pfam" id="PF00400">
    <property type="entry name" value="WD40"/>
    <property type="match status" value="1"/>
</dbReference>
<sequence>MGRVKREASEEPYEDAPRRVRGKARQGGDIATLMRKHSILAVRVQETPWPAPGRAQSAAPCDPDDSSVLPTLKMYALQSHLPQRTQLIDVSWRPPLTAWSAPTTVAPAEAALGEPDAPVPLTYRAAGESVQLMLQPHTSVTLPDSANATCPCYLLDAGGHIYDLAWAPLPEAPEDVTRGEYLIVACSRHRAPTARVADVAHPDEGVLQCWAWDPATAHVQCQGVWVSDAGAPLRVACRPAPPAPGFIGTCAVAWSDGTVHLLEVPLQGHGVQTLVAERKLRVPGTACCSLAWGGDARLAVGCTNGTIAVWDLDVGDEPLCMAPVHDSTVSALSWQMLPPVSADGKPQHDARPHILFSVGWDGCEHILDVADMEAPLRHTHSREPRYAATWLPWSGSWGVDLGDQQFGTVSLRTHDMGRHHALGFHHARVLCMAASAYHPFLATGSAEGSVKLTSALAMAKRKTADEGSRFMHKLFRLARTESGFVWYQGFYPEGVLPRVFSRKNGPPPMIDRWDPQVGVTSVAWSPNARSALLLASGTALGLVHIAWTEG</sequence>
<keyword evidence="6" id="KW-1185">Reference proteome</keyword>
<evidence type="ECO:0000313" key="6">
    <source>
        <dbReference type="Proteomes" id="UP001213623"/>
    </source>
</evidence>
<evidence type="ECO:0000256" key="4">
    <source>
        <dbReference type="SAM" id="MobiDB-lite"/>
    </source>
</evidence>
<protein>
    <recommendedName>
        <fullName evidence="7">Transcription factor tau subunit sfc6</fullName>
    </recommendedName>
</protein>
<evidence type="ECO:0000256" key="2">
    <source>
        <dbReference type="ARBA" id="ARBA00023163"/>
    </source>
</evidence>
<accession>A0AAF0EJP5</accession>
<evidence type="ECO:0000256" key="3">
    <source>
        <dbReference type="ARBA" id="ARBA00023242"/>
    </source>
</evidence>
<dbReference type="InterPro" id="IPR036322">
    <property type="entry name" value="WD40_repeat_dom_sf"/>
</dbReference>
<dbReference type="SUPFAM" id="SSF50978">
    <property type="entry name" value="WD40 repeat-like"/>
    <property type="match status" value="1"/>
</dbReference>
<dbReference type="AlphaFoldDB" id="A0AAF0EJP5"/>